<dbReference type="PANTHER" id="PTHR11070">
    <property type="entry name" value="UVRD / RECB / PCRA DNA HELICASE FAMILY MEMBER"/>
    <property type="match status" value="1"/>
</dbReference>
<sequence length="674" mass="78903">MMIENSMFYMNFEASSEQQEACIEKIKEAGSDDVNPIYLLKKPIIDKKADYDYKDAFVVLMPKHKMIFINFGDEDDFEEFQEDFIEDMGYISKKYDFIGIVGRPRKWQKEFVTEIQYSSEDFSFKEILRKNELTDKELIRRGDILISLATGSINEAERLGVDVPNNILDQIKRKIILFDGEQTKFIFDEPKKKRITIQGLAGTGKTELLLHKIKELYIDDDKSTIAFTCHNVILADSLKKRVPEFFNFMKVEEQIQWEKRLWVMRSWGSYGNPNSGVYSYICNHYNIPFSRFSYGNTFDSICKRALDELNQMEDFEACFDYILIDESQDFSEGFFKLCEKVTRKCVYVAGDIFQDIFKDNPSMVVNPDFLLNKCYRTDPRTLMGAHAIGMGLFENTLGLRLRWLEDDQWEACGYDIKREKGEKYIELYRKPLKRFEDIDMSKSDGVTIISSEKDKYLNTVLNTIEKIRENNPTVLPDDIGIIFMENSNDNFELASKLQLLIREKYNWKVNIGYETKEKVEGTLFISNRNNVKGLEFPFVICIMQDALTYDYSIRNSIYMMLTRSFLTSYLILPDTAKNINLLEEGIGFVNRKGFLKVEEPSDDEKRNLANAIINRGNLHKSLFQKAEEIMDEMGVVDKEHRDMIHQLIRVRFKNKENDENKLRKFIQANSGALE</sequence>
<dbReference type="GO" id="GO:0033202">
    <property type="term" value="C:DNA helicase complex"/>
    <property type="evidence" value="ECO:0007669"/>
    <property type="project" value="TreeGrafter"/>
</dbReference>
<dbReference type="Gene3D" id="3.40.50.300">
    <property type="entry name" value="P-loop containing nucleotide triphosphate hydrolases"/>
    <property type="match status" value="1"/>
</dbReference>
<evidence type="ECO:0000259" key="2">
    <source>
        <dbReference type="Pfam" id="PF13538"/>
    </source>
</evidence>
<dbReference type="InterPro" id="IPR027417">
    <property type="entry name" value="P-loop_NTPase"/>
</dbReference>
<evidence type="ECO:0000313" key="4">
    <source>
        <dbReference type="Proteomes" id="UP000283700"/>
    </source>
</evidence>
<proteinExistence type="predicted"/>
<gene>
    <name evidence="3" type="ORF">DWZ29_08475</name>
</gene>
<keyword evidence="3" id="KW-0255">Endonuclease</keyword>
<protein>
    <submittedName>
        <fullName evidence="3">Endonuclease</fullName>
    </submittedName>
</protein>
<dbReference type="InterPro" id="IPR000212">
    <property type="entry name" value="DNA_helicase_UvrD/REP"/>
</dbReference>
<dbReference type="GO" id="GO:0000725">
    <property type="term" value="P:recombinational repair"/>
    <property type="evidence" value="ECO:0007669"/>
    <property type="project" value="TreeGrafter"/>
</dbReference>
<dbReference type="GO" id="GO:0004519">
    <property type="term" value="F:endonuclease activity"/>
    <property type="evidence" value="ECO:0007669"/>
    <property type="project" value="UniProtKB-KW"/>
</dbReference>
<reference evidence="3 4" key="1">
    <citation type="submission" date="2018-08" db="EMBL/GenBank/DDBJ databases">
        <title>A genome reference for cultivated species of the human gut microbiota.</title>
        <authorList>
            <person name="Zou Y."/>
            <person name="Xue W."/>
            <person name="Luo G."/>
        </authorList>
    </citation>
    <scope>NUCLEOTIDE SEQUENCE [LARGE SCALE GENOMIC DNA]</scope>
    <source>
        <strain evidence="3 4">AF31-17AC</strain>
    </source>
</reference>
<dbReference type="GO" id="GO:0003677">
    <property type="term" value="F:DNA binding"/>
    <property type="evidence" value="ECO:0007669"/>
    <property type="project" value="InterPro"/>
</dbReference>
<dbReference type="AlphaFoldDB" id="A0A415U4P8"/>
<dbReference type="GO" id="GO:0016787">
    <property type="term" value="F:hydrolase activity"/>
    <property type="evidence" value="ECO:0007669"/>
    <property type="project" value="InterPro"/>
</dbReference>
<comment type="caution">
    <text evidence="3">The sequence shown here is derived from an EMBL/GenBank/DDBJ whole genome shotgun (WGS) entry which is preliminary data.</text>
</comment>
<dbReference type="PANTHER" id="PTHR11070:SF50">
    <property type="entry name" value="SUPERFAMILY I DNA AND RNA HELICASE"/>
    <property type="match status" value="1"/>
</dbReference>
<dbReference type="GO" id="GO:0005524">
    <property type="term" value="F:ATP binding"/>
    <property type="evidence" value="ECO:0007669"/>
    <property type="project" value="InterPro"/>
</dbReference>
<keyword evidence="3" id="KW-0540">Nuclease</keyword>
<evidence type="ECO:0000313" key="3">
    <source>
        <dbReference type="EMBL" id="RHN13076.1"/>
    </source>
</evidence>
<dbReference type="GO" id="GO:0005829">
    <property type="term" value="C:cytosol"/>
    <property type="evidence" value="ECO:0007669"/>
    <property type="project" value="TreeGrafter"/>
</dbReference>
<evidence type="ECO:0000259" key="1">
    <source>
        <dbReference type="Pfam" id="PF04851"/>
    </source>
</evidence>
<dbReference type="Proteomes" id="UP000283700">
    <property type="component" value="Unassembled WGS sequence"/>
</dbReference>
<accession>A0A415U4P8</accession>
<organism evidence="3 4">
    <name type="scientific">Anaerobutyricum hallii</name>
    <dbReference type="NCBI Taxonomy" id="39488"/>
    <lineage>
        <taxon>Bacteria</taxon>
        <taxon>Bacillati</taxon>
        <taxon>Bacillota</taxon>
        <taxon>Clostridia</taxon>
        <taxon>Lachnospirales</taxon>
        <taxon>Lachnospiraceae</taxon>
        <taxon>Anaerobutyricum</taxon>
    </lineage>
</organism>
<dbReference type="Pfam" id="PF04851">
    <property type="entry name" value="ResIII"/>
    <property type="match status" value="1"/>
</dbReference>
<name>A0A415U4P8_9FIRM</name>
<keyword evidence="3" id="KW-0378">Hydrolase</keyword>
<dbReference type="InterPro" id="IPR027785">
    <property type="entry name" value="UvrD-like_helicase_C"/>
</dbReference>
<feature type="domain" description="UvrD-like helicase C-terminal" evidence="2">
    <location>
        <begin position="524"/>
        <end position="571"/>
    </location>
</feature>
<dbReference type="Pfam" id="PF13538">
    <property type="entry name" value="UvrD_C_2"/>
    <property type="match status" value="1"/>
</dbReference>
<dbReference type="SUPFAM" id="SSF52540">
    <property type="entry name" value="P-loop containing nucleoside triphosphate hydrolases"/>
    <property type="match status" value="1"/>
</dbReference>
<dbReference type="EMBL" id="QRQO01000020">
    <property type="protein sequence ID" value="RHN13076.1"/>
    <property type="molecule type" value="Genomic_DNA"/>
</dbReference>
<feature type="domain" description="Helicase/UvrB N-terminal" evidence="1">
    <location>
        <begin position="169"/>
        <end position="327"/>
    </location>
</feature>
<dbReference type="InterPro" id="IPR006935">
    <property type="entry name" value="Helicase/UvrB_N"/>
</dbReference>
<dbReference type="GO" id="GO:0043138">
    <property type="term" value="F:3'-5' DNA helicase activity"/>
    <property type="evidence" value="ECO:0007669"/>
    <property type="project" value="TreeGrafter"/>
</dbReference>